<proteinExistence type="predicted"/>
<evidence type="ECO:0000256" key="1">
    <source>
        <dbReference type="SAM" id="MobiDB-lite"/>
    </source>
</evidence>
<name>A0A172TX10_9BACT</name>
<dbReference type="EMBL" id="CP011390">
    <property type="protein sequence ID" value="ANE51651.1"/>
    <property type="molecule type" value="Genomic_DNA"/>
</dbReference>
<dbReference type="OrthoDB" id="1466969at2"/>
<dbReference type="InterPro" id="IPR025632">
    <property type="entry name" value="DUF4290"/>
</dbReference>
<protein>
    <recommendedName>
        <fullName evidence="4">Methionyl-tRNA formyltransferase</fullName>
    </recommendedName>
</protein>
<feature type="compositionally biased region" description="Gly residues" evidence="1">
    <location>
        <begin position="189"/>
        <end position="210"/>
    </location>
</feature>
<organism evidence="2 3">
    <name type="scientific">Flavisolibacter tropicus</name>
    <dbReference type="NCBI Taxonomy" id="1492898"/>
    <lineage>
        <taxon>Bacteria</taxon>
        <taxon>Pseudomonadati</taxon>
        <taxon>Bacteroidota</taxon>
        <taxon>Chitinophagia</taxon>
        <taxon>Chitinophagales</taxon>
        <taxon>Chitinophagaceae</taxon>
        <taxon>Flavisolibacter</taxon>
    </lineage>
</organism>
<reference evidence="3" key="1">
    <citation type="submission" date="2015-01" db="EMBL/GenBank/DDBJ databases">
        <title>Flavisolibacter sp./LCS9/ whole genome sequencing.</title>
        <authorList>
            <person name="Kim M.K."/>
            <person name="Srinivasan S."/>
            <person name="Lee J.-J."/>
        </authorList>
    </citation>
    <scope>NUCLEOTIDE SEQUENCE [LARGE SCALE GENOMIC DNA]</scope>
    <source>
        <strain evidence="3">LCS9</strain>
    </source>
</reference>
<evidence type="ECO:0008006" key="4">
    <source>
        <dbReference type="Google" id="ProtNLM"/>
    </source>
</evidence>
<evidence type="ECO:0000313" key="3">
    <source>
        <dbReference type="Proteomes" id="UP000077177"/>
    </source>
</evidence>
<dbReference type="PATRIC" id="fig|1492898.3.peg.3307"/>
<dbReference type="STRING" id="1492898.SY85_15225"/>
<feature type="region of interest" description="Disordered" evidence="1">
    <location>
        <begin position="174"/>
        <end position="231"/>
    </location>
</feature>
<dbReference type="RefSeq" id="WP_066405766.1">
    <property type="nucleotide sequence ID" value="NZ_CP011390.1"/>
</dbReference>
<evidence type="ECO:0000313" key="2">
    <source>
        <dbReference type="EMBL" id="ANE51651.1"/>
    </source>
</evidence>
<dbReference type="Pfam" id="PF14123">
    <property type="entry name" value="DUF4290"/>
    <property type="match status" value="1"/>
</dbReference>
<accession>A0A172TX10</accession>
<dbReference type="KEGG" id="fla:SY85_15225"/>
<keyword evidence="3" id="KW-1185">Reference proteome</keyword>
<dbReference type="Proteomes" id="UP000077177">
    <property type="component" value="Chromosome"/>
</dbReference>
<reference evidence="2 3" key="2">
    <citation type="journal article" date="2016" name="Int. J. Syst. Evol. Microbiol.">
        <title>Flavisolibacter tropicus sp. nov., isolated from tropical soil.</title>
        <authorList>
            <person name="Lee J.J."/>
            <person name="Kang M.S."/>
            <person name="Kim G.S."/>
            <person name="Lee C.S."/>
            <person name="Lim S."/>
            <person name="Lee J."/>
            <person name="Roh S.H."/>
            <person name="Kang H."/>
            <person name="Ha J.M."/>
            <person name="Bae S."/>
            <person name="Jung H.Y."/>
            <person name="Kim M.K."/>
        </authorList>
    </citation>
    <scope>NUCLEOTIDE SEQUENCE [LARGE SCALE GENOMIC DNA]</scope>
    <source>
        <strain evidence="2 3">LCS9</strain>
    </source>
</reference>
<sequence>MEYNTTRNHLIIREYGRHIQKMVDHILTIEDKERRQKQAHVVIELMGFLNPHLKNVEDFRHKLWDHLFLIADFKLDVESPYPIPTREKLSARPKPLPYPKRYPRYSHLGKNLEIVINKALKEEDGAKRQGFANAIAYYMKLAYNNWHKDQVHDDAIQQELTNLTKGQLEFTNTPYVKAYRPQQEDRGRGSYGKRGGGGGKYGSHRGGGGQSNRNDNRNDNRNRHNNKKRFK</sequence>
<dbReference type="AlphaFoldDB" id="A0A172TX10"/>
<gene>
    <name evidence="2" type="ORF">SY85_15225</name>
</gene>